<evidence type="ECO:0000313" key="5">
    <source>
        <dbReference type="Proteomes" id="UP001165122"/>
    </source>
</evidence>
<keyword evidence="3" id="KW-0472">Membrane</keyword>
<dbReference type="InterPro" id="IPR036719">
    <property type="entry name" value="Neuro-gated_channel_TM_sf"/>
</dbReference>
<evidence type="ECO:0000256" key="3">
    <source>
        <dbReference type="SAM" id="Phobius"/>
    </source>
</evidence>
<dbReference type="AlphaFoldDB" id="A0A9W7F761"/>
<accession>A0A9W7F761</accession>
<keyword evidence="3" id="KW-0812">Transmembrane</keyword>
<dbReference type="Proteomes" id="UP001165122">
    <property type="component" value="Unassembled WGS sequence"/>
</dbReference>
<comment type="subcellular location">
    <subcellularLocation>
        <location evidence="1">Membrane</location>
        <topology evidence="1">Multi-pass membrane protein</topology>
    </subcellularLocation>
</comment>
<dbReference type="Gene3D" id="2.70.170.10">
    <property type="entry name" value="Neurotransmitter-gated ion-channel ligand-binding domain"/>
    <property type="match status" value="1"/>
</dbReference>
<organism evidence="4 5">
    <name type="scientific">Triparma laevis f. longispina</name>
    <dbReference type="NCBI Taxonomy" id="1714387"/>
    <lineage>
        <taxon>Eukaryota</taxon>
        <taxon>Sar</taxon>
        <taxon>Stramenopiles</taxon>
        <taxon>Ochrophyta</taxon>
        <taxon>Bolidophyceae</taxon>
        <taxon>Parmales</taxon>
        <taxon>Triparmaceae</taxon>
        <taxon>Triparma</taxon>
    </lineage>
</organism>
<evidence type="ECO:0000256" key="2">
    <source>
        <dbReference type="SAM" id="MobiDB-lite"/>
    </source>
</evidence>
<keyword evidence="3" id="KW-1133">Transmembrane helix</keyword>
<dbReference type="EMBL" id="BRXW01000055">
    <property type="protein sequence ID" value="GMI03289.1"/>
    <property type="molecule type" value="Genomic_DNA"/>
</dbReference>
<evidence type="ECO:0000313" key="4">
    <source>
        <dbReference type="EMBL" id="GMI03289.1"/>
    </source>
</evidence>
<dbReference type="Gene3D" id="1.20.58.390">
    <property type="entry name" value="Neurotransmitter-gated ion-channel transmembrane domain"/>
    <property type="match status" value="1"/>
</dbReference>
<reference evidence="5" key="1">
    <citation type="journal article" date="2023" name="Commun. Biol.">
        <title>Genome analysis of Parmales, the sister group of diatoms, reveals the evolutionary specialization of diatoms from phago-mixotrophs to photoautotrophs.</title>
        <authorList>
            <person name="Ban H."/>
            <person name="Sato S."/>
            <person name="Yoshikawa S."/>
            <person name="Yamada K."/>
            <person name="Nakamura Y."/>
            <person name="Ichinomiya M."/>
            <person name="Sato N."/>
            <person name="Blanc-Mathieu R."/>
            <person name="Endo H."/>
            <person name="Kuwata A."/>
            <person name="Ogata H."/>
        </authorList>
    </citation>
    <scope>NUCLEOTIDE SEQUENCE [LARGE SCALE GENOMIC DNA]</scope>
    <source>
        <strain evidence="5">NIES 3700</strain>
    </source>
</reference>
<dbReference type="InterPro" id="IPR036734">
    <property type="entry name" value="Neur_chan_lig-bd_sf"/>
</dbReference>
<gene>
    <name evidence="4" type="ORF">TrLO_g3660</name>
</gene>
<proteinExistence type="predicted"/>
<dbReference type="GO" id="GO:0005230">
    <property type="term" value="F:extracellular ligand-gated monoatomic ion channel activity"/>
    <property type="evidence" value="ECO:0007669"/>
    <property type="project" value="InterPro"/>
</dbReference>
<name>A0A9W7F761_9STRA</name>
<protein>
    <submittedName>
        <fullName evidence="4">Uncharacterized protein</fullName>
    </submittedName>
</protein>
<keyword evidence="5" id="KW-1185">Reference proteome</keyword>
<feature type="transmembrane region" description="Helical" evidence="3">
    <location>
        <begin position="657"/>
        <end position="678"/>
    </location>
</feature>
<dbReference type="InterPro" id="IPR038050">
    <property type="entry name" value="Neuro_actylchol_rec"/>
</dbReference>
<comment type="caution">
    <text evidence="4">The sequence shown here is derived from an EMBL/GenBank/DDBJ whole genome shotgun (WGS) entry which is preliminary data.</text>
</comment>
<dbReference type="SUPFAM" id="SSF90112">
    <property type="entry name" value="Neurotransmitter-gated ion-channel transmembrane pore"/>
    <property type="match status" value="1"/>
</dbReference>
<dbReference type="GO" id="GO:0016020">
    <property type="term" value="C:membrane"/>
    <property type="evidence" value="ECO:0007669"/>
    <property type="project" value="UniProtKB-SubCell"/>
</dbReference>
<sequence length="840" mass="96919">MPPKSRPTQDQKVRLAGNTDSSGMDMQRVQTHKQKNPLAKGVSSSVALGDGGEEPINIKITERTGSLHKKNLKEGGRSSECTTASKRMTFARGQSSLSYRTSDDYDPNDVRLGSVKKWVCYCKAHGKNPAGVCKNQEHIDGLVDDKHEDKPEGIIHAKYLQDLKGELKYKIDDKDETEVQKNLRLQATCKICKTCKSNKEMLKCPHLVHEIEETEKRNKSMWTKLHRKAGSQATDEVEATREFKDWEAKAPKKKSYIIDVPQGSMKHNMQIYEQKKVRPDEVEVHVKIMGISSLSLKDHNFKADIIVMYDWFDPEVMKIRQVGGTYNDAAVKENSKLFKPEFLILNTVSDAADAGKPTDESVHRINSYENGTAKMTARYISKELTIEDSDMGTWPYSVTVLPITISCRFPGGKKISLKHPNMRIGNEKLLGENAHANFHRYAADYDKLVEYDFFREVLCNDHDKDVNSWMKELKLWMWAKHVLHNHENEEVVKDQLKKLKAKGGGPMTIEEFFMTKDGELNADQKLKKIQNTGKKDKKTKIEMQEELEEGWLDSLVYQEKVEKCFRKWCMDLKKVNEEKTQYTVKVLTYQDPGNLHWNVTYPYFILEVLSLLSWGAKPDAEGAFDNRISILLTLLLTMVAFKNIISEKIPALPYLTLLDKFIIGGFLMMLLQGVYFMLLNATVSETSQFDSVKKQLVFIDWVNNDKYIGVVFLLMYVTKFWLTFKSGKLALLCQFRDFYPFTKGAPHKVRNMVLDAQFDSDSVFSRKRTNLLLLKYAGLYHGSFRHWVYKSLFKSWWPSRVTTCWNMYGWGEKQKTYDFARIQGLDGREEKFQKTIEDDD</sequence>
<feature type="region of interest" description="Disordered" evidence="2">
    <location>
        <begin position="1"/>
        <end position="54"/>
    </location>
</feature>
<evidence type="ECO:0000256" key="1">
    <source>
        <dbReference type="ARBA" id="ARBA00004141"/>
    </source>
</evidence>
<feature type="transmembrane region" description="Helical" evidence="3">
    <location>
        <begin position="707"/>
        <end position="724"/>
    </location>
</feature>
<dbReference type="OrthoDB" id="5975154at2759"/>